<comment type="caution">
    <text evidence="2">The sequence shown here is derived from an EMBL/GenBank/DDBJ whole genome shotgun (WGS) entry which is preliminary data.</text>
</comment>
<evidence type="ECO:0000256" key="1">
    <source>
        <dbReference type="SAM" id="MobiDB-lite"/>
    </source>
</evidence>
<sequence length="107" mass="12090">MAEAERSIDDLDSNHGESDHGEIEDELWREDRRNLATDVTEPFNEELKNELEAASRIHTGPIKLTSGSNGVALFTEKLQSAHRIPMYPSTHPEGYTYIVPAEFVYTT</sequence>
<evidence type="ECO:0000313" key="2">
    <source>
        <dbReference type="EMBL" id="KAG5967832.1"/>
    </source>
</evidence>
<evidence type="ECO:0000313" key="3">
    <source>
        <dbReference type="Proteomes" id="UP000784919"/>
    </source>
</evidence>
<feature type="region of interest" description="Disordered" evidence="1">
    <location>
        <begin position="1"/>
        <end position="29"/>
    </location>
</feature>
<dbReference type="AlphaFoldDB" id="A0A9P7SQP0"/>
<dbReference type="EMBL" id="SRPS01000114">
    <property type="protein sequence ID" value="KAG5967832.1"/>
    <property type="molecule type" value="Genomic_DNA"/>
</dbReference>
<organism evidence="2 3">
    <name type="scientific">Claviceps arundinis</name>
    <dbReference type="NCBI Taxonomy" id="1623583"/>
    <lineage>
        <taxon>Eukaryota</taxon>
        <taxon>Fungi</taxon>
        <taxon>Dikarya</taxon>
        <taxon>Ascomycota</taxon>
        <taxon>Pezizomycotina</taxon>
        <taxon>Sordariomycetes</taxon>
        <taxon>Hypocreomycetidae</taxon>
        <taxon>Hypocreales</taxon>
        <taxon>Clavicipitaceae</taxon>
        <taxon>Claviceps</taxon>
    </lineage>
</organism>
<protein>
    <submittedName>
        <fullName evidence="2">Uncharacterized protein</fullName>
    </submittedName>
</protein>
<dbReference type="OrthoDB" id="10339026at2759"/>
<name>A0A9P7SQP0_9HYPO</name>
<feature type="compositionally biased region" description="Basic and acidic residues" evidence="1">
    <location>
        <begin position="1"/>
        <end position="21"/>
    </location>
</feature>
<accession>A0A9P7SQP0</accession>
<proteinExistence type="predicted"/>
<dbReference type="Proteomes" id="UP000784919">
    <property type="component" value="Unassembled WGS sequence"/>
</dbReference>
<gene>
    <name evidence="2" type="ORF">E4U56_000652</name>
</gene>
<reference evidence="2" key="1">
    <citation type="journal article" date="2020" name="bioRxiv">
        <title>Whole genome comparisons of ergot fungi reveals the divergence and evolution of species within the genus Claviceps are the result of varying mechanisms driving genome evolution and host range expansion.</title>
        <authorList>
            <person name="Wyka S.A."/>
            <person name="Mondo S.J."/>
            <person name="Liu M."/>
            <person name="Dettman J."/>
            <person name="Nalam V."/>
            <person name="Broders K.D."/>
        </authorList>
    </citation>
    <scope>NUCLEOTIDE SEQUENCE</scope>
    <source>
        <strain evidence="2">CCC 1102</strain>
    </source>
</reference>